<dbReference type="Bgee" id="ENSAMXG00000042564">
    <property type="expression patterns" value="Expressed in embryo and 3 other cell types or tissues"/>
</dbReference>
<keyword evidence="1" id="KW-0430">Lectin</keyword>
<organism evidence="4 5">
    <name type="scientific">Astyanax mexicanus</name>
    <name type="common">Blind cave fish</name>
    <name type="synonym">Astyanax fasciatus mexicanus</name>
    <dbReference type="NCBI Taxonomy" id="7994"/>
    <lineage>
        <taxon>Eukaryota</taxon>
        <taxon>Metazoa</taxon>
        <taxon>Chordata</taxon>
        <taxon>Craniata</taxon>
        <taxon>Vertebrata</taxon>
        <taxon>Euteleostomi</taxon>
        <taxon>Actinopterygii</taxon>
        <taxon>Neopterygii</taxon>
        <taxon>Teleostei</taxon>
        <taxon>Ostariophysi</taxon>
        <taxon>Characiformes</taxon>
        <taxon>Characoidei</taxon>
        <taxon>Acestrorhamphidae</taxon>
        <taxon>Acestrorhamphinae</taxon>
        <taxon>Astyanax</taxon>
    </lineage>
</organism>
<dbReference type="AlphaFoldDB" id="A0A3B1JEM1"/>
<dbReference type="GeneTree" id="ENSGT00510000047886"/>
<dbReference type="SMART" id="SM00706">
    <property type="entry name" value="TECPR"/>
    <property type="match status" value="6"/>
</dbReference>
<reference evidence="4" key="3">
    <citation type="submission" date="2025-08" db="UniProtKB">
        <authorList>
            <consortium name="Ensembl"/>
        </authorList>
    </citation>
    <scope>IDENTIFICATION</scope>
</reference>
<keyword evidence="3" id="KW-0732">Signal</keyword>
<feature type="chain" id="PRO_5017341246" description="Fish-egg lectin-like" evidence="3">
    <location>
        <begin position="25"/>
        <end position="258"/>
    </location>
</feature>
<dbReference type="Proteomes" id="UP000018467">
    <property type="component" value="Unassembled WGS sequence"/>
</dbReference>
<keyword evidence="5" id="KW-1185">Reference proteome</keyword>
<dbReference type="Pfam" id="PF19193">
    <property type="entry name" value="Tectonin"/>
    <property type="match status" value="1"/>
</dbReference>
<evidence type="ECO:0000256" key="2">
    <source>
        <dbReference type="ARBA" id="ARBA00038331"/>
    </source>
</evidence>
<accession>A0A3B1JEM1</accession>
<dbReference type="GO" id="GO:0030246">
    <property type="term" value="F:carbohydrate binding"/>
    <property type="evidence" value="ECO:0007669"/>
    <property type="project" value="UniProtKB-KW"/>
</dbReference>
<reference evidence="5" key="2">
    <citation type="journal article" date="2014" name="Nat. Commun.">
        <title>The cavefish genome reveals candidate genes for eye loss.</title>
        <authorList>
            <person name="McGaugh S.E."/>
            <person name="Gross J.B."/>
            <person name="Aken B."/>
            <person name="Blin M."/>
            <person name="Borowsky R."/>
            <person name="Chalopin D."/>
            <person name="Hinaux H."/>
            <person name="Jeffery W.R."/>
            <person name="Keene A."/>
            <person name="Ma L."/>
            <person name="Minx P."/>
            <person name="Murphy D."/>
            <person name="O'Quin K.E."/>
            <person name="Retaux S."/>
            <person name="Rohner N."/>
            <person name="Searle S.M."/>
            <person name="Stahl B.A."/>
            <person name="Tabin C."/>
            <person name="Volff J.N."/>
            <person name="Yoshizawa M."/>
            <person name="Warren W.C."/>
        </authorList>
    </citation>
    <scope>NUCLEOTIDE SEQUENCE [LARGE SCALE GENOMIC DNA]</scope>
    <source>
        <strain evidence="5">female</strain>
    </source>
</reference>
<protein>
    <recommendedName>
        <fullName evidence="6">Fish-egg lectin-like</fullName>
    </recommendedName>
</protein>
<evidence type="ECO:0000313" key="5">
    <source>
        <dbReference type="Proteomes" id="UP000018467"/>
    </source>
</evidence>
<sequence>MNLWITSLGKCIVGSHSFLMVVSSAVPTALNCRVVPGSLKQIDAGNGQVFGVNSADEIYTLYSGVWTKVPGSLKHVSVGPAGVWGVSAGDYILNLQRGDWVVVRGKLQVDAGGSVFPAGVNSNDDIYCLPAEGSWINIQGKLKYYSCGSYSCWGVNSADNIYIMKGVTPTKCGGSLQWEQIDGALSMIEVSTDGKVYGVNSNGDLFERYFCVSSINPAGTKWRQLPLYQRIKHVSYDGGHLWLITLDNSILDCTDDLN</sequence>
<dbReference type="InterPro" id="IPR006624">
    <property type="entry name" value="Beta-propeller_rpt_TECPR"/>
</dbReference>
<dbReference type="InParanoid" id="A0A3B1JEM1"/>
<name>A0A3B1JEM1_ASTMX</name>
<dbReference type="InterPro" id="IPR051513">
    <property type="entry name" value="Tectonin_beta-prop"/>
</dbReference>
<reference evidence="5" key="1">
    <citation type="submission" date="2013-03" db="EMBL/GenBank/DDBJ databases">
        <authorList>
            <person name="Jeffery W."/>
            <person name="Warren W."/>
            <person name="Wilson R.K."/>
        </authorList>
    </citation>
    <scope>NUCLEOTIDE SEQUENCE</scope>
    <source>
        <strain evidence="5">female</strain>
    </source>
</reference>
<dbReference type="PANTHER" id="PTHR23250">
    <property type="entry name" value="DYSFERLIN-RELATED"/>
    <property type="match status" value="1"/>
</dbReference>
<proteinExistence type="inferred from homology"/>
<dbReference type="Ensembl" id="ENSAMXT00000029942.1">
    <property type="protein sequence ID" value="ENSAMXP00000040862.1"/>
    <property type="gene ID" value="ENSAMXG00000042564.1"/>
</dbReference>
<comment type="similarity">
    <text evidence="2">Belongs to the tectonin family.</text>
</comment>
<evidence type="ECO:0000256" key="1">
    <source>
        <dbReference type="ARBA" id="ARBA00022734"/>
    </source>
</evidence>
<dbReference type="PANTHER" id="PTHR23250:SF3">
    <property type="entry name" value="FISH-EGG LECTIN-LIKE ISOFORM X1-RELATED"/>
    <property type="match status" value="1"/>
</dbReference>
<reference evidence="4" key="4">
    <citation type="submission" date="2025-09" db="UniProtKB">
        <authorList>
            <consortium name="Ensembl"/>
        </authorList>
    </citation>
    <scope>IDENTIFICATION</scope>
</reference>
<evidence type="ECO:0008006" key="6">
    <source>
        <dbReference type="Google" id="ProtNLM"/>
    </source>
</evidence>
<evidence type="ECO:0000256" key="3">
    <source>
        <dbReference type="SAM" id="SignalP"/>
    </source>
</evidence>
<feature type="signal peptide" evidence="3">
    <location>
        <begin position="1"/>
        <end position="24"/>
    </location>
</feature>
<evidence type="ECO:0000313" key="4">
    <source>
        <dbReference type="Ensembl" id="ENSAMXP00000040862.1"/>
    </source>
</evidence>